<reference evidence="2" key="1">
    <citation type="submission" date="2022-03" db="EMBL/GenBank/DDBJ databases">
        <authorList>
            <person name="Sayadi A."/>
        </authorList>
    </citation>
    <scope>NUCLEOTIDE SEQUENCE</scope>
</reference>
<feature type="domain" description="PiggyBac transposable element-derived protein" evidence="1">
    <location>
        <begin position="127"/>
        <end position="184"/>
    </location>
</feature>
<keyword evidence="3" id="KW-1185">Reference proteome</keyword>
<accession>A0A9P0P9E0</accession>
<evidence type="ECO:0000313" key="3">
    <source>
        <dbReference type="Proteomes" id="UP001152888"/>
    </source>
</evidence>
<dbReference type="PANTHER" id="PTHR47272">
    <property type="entry name" value="DDE_TNP_1_7 DOMAIN-CONTAINING PROTEIN"/>
    <property type="match status" value="1"/>
</dbReference>
<sequence>MRIFSISDKQIWKISELEKLSAEEFYKFLDEIPSDNESVQTDCHSDEEETFDLTQDENSAKQAALALDNSDDGLDYDSEDNLPLATFLPNLAAVPNFHWSQNVNNFITKVPFTELSGPNGFPDNDETPLQFFMTLFSEELLQEIVFQTNLYATQKNVGNSHVPTNEMKCFLGINIMMGIKSLPATRTSGHHVLS</sequence>
<dbReference type="AlphaFoldDB" id="A0A9P0P9E0"/>
<comment type="caution">
    <text evidence="2">The sequence shown here is derived from an EMBL/GenBank/DDBJ whole genome shotgun (WGS) entry which is preliminary data.</text>
</comment>
<evidence type="ECO:0000313" key="2">
    <source>
        <dbReference type="EMBL" id="CAH1976393.1"/>
    </source>
</evidence>
<evidence type="ECO:0000259" key="1">
    <source>
        <dbReference type="Pfam" id="PF13843"/>
    </source>
</evidence>
<dbReference type="PANTHER" id="PTHR47272:SF1">
    <property type="entry name" value="PIGGYBAC TRANSPOSABLE ELEMENT-DERIVED PROTEIN 3-LIKE"/>
    <property type="match status" value="1"/>
</dbReference>
<gene>
    <name evidence="2" type="ORF">ACAOBT_LOCUS12120</name>
</gene>
<proteinExistence type="predicted"/>
<dbReference type="OrthoDB" id="6784235at2759"/>
<dbReference type="InterPro" id="IPR029526">
    <property type="entry name" value="PGBD"/>
</dbReference>
<organism evidence="2 3">
    <name type="scientific">Acanthoscelides obtectus</name>
    <name type="common">Bean weevil</name>
    <name type="synonym">Bruchus obtectus</name>
    <dbReference type="NCBI Taxonomy" id="200917"/>
    <lineage>
        <taxon>Eukaryota</taxon>
        <taxon>Metazoa</taxon>
        <taxon>Ecdysozoa</taxon>
        <taxon>Arthropoda</taxon>
        <taxon>Hexapoda</taxon>
        <taxon>Insecta</taxon>
        <taxon>Pterygota</taxon>
        <taxon>Neoptera</taxon>
        <taxon>Endopterygota</taxon>
        <taxon>Coleoptera</taxon>
        <taxon>Polyphaga</taxon>
        <taxon>Cucujiformia</taxon>
        <taxon>Chrysomeloidea</taxon>
        <taxon>Chrysomelidae</taxon>
        <taxon>Bruchinae</taxon>
        <taxon>Bruchini</taxon>
        <taxon>Acanthoscelides</taxon>
    </lineage>
</organism>
<dbReference type="EMBL" id="CAKOFQ010006847">
    <property type="protein sequence ID" value="CAH1976393.1"/>
    <property type="molecule type" value="Genomic_DNA"/>
</dbReference>
<name>A0A9P0P9E0_ACAOB</name>
<protein>
    <recommendedName>
        <fullName evidence="1">PiggyBac transposable element-derived protein domain-containing protein</fullName>
    </recommendedName>
</protein>
<dbReference type="Proteomes" id="UP001152888">
    <property type="component" value="Unassembled WGS sequence"/>
</dbReference>
<dbReference type="Pfam" id="PF13843">
    <property type="entry name" value="DDE_Tnp_1_7"/>
    <property type="match status" value="1"/>
</dbReference>